<reference evidence="1" key="1">
    <citation type="submission" date="2021-01" db="EMBL/GenBank/DDBJ databases">
        <authorList>
            <person name="Corre E."/>
            <person name="Pelletier E."/>
            <person name="Niang G."/>
            <person name="Scheremetjew M."/>
            <person name="Finn R."/>
            <person name="Kale V."/>
            <person name="Holt S."/>
            <person name="Cochrane G."/>
            <person name="Meng A."/>
            <person name="Brown T."/>
            <person name="Cohen L."/>
        </authorList>
    </citation>
    <scope>NUCLEOTIDE SEQUENCE</scope>
    <source>
        <strain evidence="1">CCMP3278</strain>
    </source>
</reference>
<dbReference type="EMBL" id="HBFP01006952">
    <property type="protein sequence ID" value="CAD8820577.1"/>
    <property type="molecule type" value="Transcribed_RNA"/>
</dbReference>
<sequence>MTKDALSACRVTHFSPTGATCTSTTDMYTRKKRSTPVITTDVPWYLDKSRLWRSTFQPCMRRKSPSSVKNVTVLSASAEISMYTFELCTRSSVLSVVTSVMWRSVPLQI</sequence>
<name>A0A7S0ZG03_9RHOD</name>
<evidence type="ECO:0000313" key="1">
    <source>
        <dbReference type="EMBL" id="CAD8820577.1"/>
    </source>
</evidence>
<protein>
    <submittedName>
        <fullName evidence="1">Uncharacterized protein</fullName>
    </submittedName>
</protein>
<gene>
    <name evidence="1" type="ORF">TOLI1172_LOCUS4971</name>
</gene>
<dbReference type="AlphaFoldDB" id="A0A7S0ZG03"/>
<organism evidence="1">
    <name type="scientific">Timspurckia oligopyrenoides</name>
    <dbReference type="NCBI Taxonomy" id="708627"/>
    <lineage>
        <taxon>Eukaryota</taxon>
        <taxon>Rhodophyta</taxon>
        <taxon>Bangiophyceae</taxon>
        <taxon>Porphyridiales</taxon>
        <taxon>Porphyridiaceae</taxon>
        <taxon>Timspurckia</taxon>
    </lineage>
</organism>
<accession>A0A7S0ZG03</accession>
<proteinExistence type="predicted"/>